<dbReference type="PROSITE" id="PS50943">
    <property type="entry name" value="HTH_CROC1"/>
    <property type="match status" value="1"/>
</dbReference>
<sequence>MSDGPTGSTVPRRQLGRYLRNLRSDARLTVKAAARALEWSEAKMWRIESGQSSLRALDVQAMCAAYGAPDDLTQALMGLAKETKARGWWHAYGDVTPEGFHLFIGLEEAASEVDWYETDLMPGLLQTGEYAQTIIQLGNPDEDEEEVARRVNLRMSRQVLLTRPTAPANLNVVLSETVLRRPVCRPSAMAEQLRHLLEVDQLPNVSVRVIPFAAGFHLGVLSGPFGILRFPPNRDGNESEPPTVYADGFTGDLYLDKPDEVARYNAAFADICTNASDEQTSRRLISEVAGSYDKQ</sequence>
<dbReference type="Proteomes" id="UP001229952">
    <property type="component" value="Chromosome"/>
</dbReference>
<dbReference type="InterPro" id="IPR043917">
    <property type="entry name" value="DUF5753"/>
</dbReference>
<dbReference type="InterPro" id="IPR001387">
    <property type="entry name" value="Cro/C1-type_HTH"/>
</dbReference>
<evidence type="ECO:0000259" key="1">
    <source>
        <dbReference type="PROSITE" id="PS50943"/>
    </source>
</evidence>
<gene>
    <name evidence="2" type="ORF">P8A22_04645</name>
</gene>
<reference evidence="2 3" key="1">
    <citation type="submission" date="2023-03" db="EMBL/GenBank/DDBJ databases">
        <title>Isolation and description of six Streptomyces strains from soil environments, able to metabolize different microbial glucans.</title>
        <authorList>
            <person name="Widen T."/>
            <person name="Larsbrink J."/>
        </authorList>
    </citation>
    <scope>NUCLEOTIDE SEQUENCE [LARGE SCALE GENOMIC DNA]</scope>
    <source>
        <strain evidence="2 3">Mut2</strain>
    </source>
</reference>
<keyword evidence="3" id="KW-1185">Reference proteome</keyword>
<protein>
    <submittedName>
        <fullName evidence="2">Helix-turn-helix transcriptional regulator</fullName>
    </submittedName>
</protein>
<feature type="domain" description="HTH cro/C1-type" evidence="1">
    <location>
        <begin position="19"/>
        <end position="72"/>
    </location>
</feature>
<accession>A0ABY9HYF5</accession>
<evidence type="ECO:0000313" key="2">
    <source>
        <dbReference type="EMBL" id="WLQ39379.1"/>
    </source>
</evidence>
<dbReference type="SUPFAM" id="SSF47413">
    <property type="entry name" value="lambda repressor-like DNA-binding domains"/>
    <property type="match status" value="1"/>
</dbReference>
<organism evidence="2 3">
    <name type="scientific">Streptomyces laculatispora</name>
    <dbReference type="NCBI Taxonomy" id="887464"/>
    <lineage>
        <taxon>Bacteria</taxon>
        <taxon>Bacillati</taxon>
        <taxon>Actinomycetota</taxon>
        <taxon>Actinomycetes</taxon>
        <taxon>Kitasatosporales</taxon>
        <taxon>Streptomycetaceae</taxon>
        <taxon>Streptomyces</taxon>
    </lineage>
</organism>
<proteinExistence type="predicted"/>
<name>A0ABY9HYF5_9ACTN</name>
<dbReference type="Gene3D" id="1.10.260.40">
    <property type="entry name" value="lambda repressor-like DNA-binding domains"/>
    <property type="match status" value="1"/>
</dbReference>
<dbReference type="EMBL" id="CP120992">
    <property type="protein sequence ID" value="WLQ39379.1"/>
    <property type="molecule type" value="Genomic_DNA"/>
</dbReference>
<dbReference type="Pfam" id="PF19054">
    <property type="entry name" value="DUF5753"/>
    <property type="match status" value="1"/>
</dbReference>
<evidence type="ECO:0000313" key="3">
    <source>
        <dbReference type="Proteomes" id="UP001229952"/>
    </source>
</evidence>
<dbReference type="InterPro" id="IPR010982">
    <property type="entry name" value="Lambda_DNA-bd_dom_sf"/>
</dbReference>
<dbReference type="RefSeq" id="WP_306085994.1">
    <property type="nucleotide sequence ID" value="NZ_CP120992.1"/>
</dbReference>
<dbReference type="Pfam" id="PF13560">
    <property type="entry name" value="HTH_31"/>
    <property type="match status" value="1"/>
</dbReference>